<gene>
    <name evidence="4" type="ORF">HH304_21075</name>
</gene>
<dbReference type="GO" id="GO:0004803">
    <property type="term" value="F:transposase activity"/>
    <property type="evidence" value="ECO:0007669"/>
    <property type="project" value="InterPro"/>
</dbReference>
<dbReference type="Gene3D" id="1.10.10.10">
    <property type="entry name" value="Winged helix-like DNA-binding domain superfamily/Winged helix DNA-binding domain"/>
    <property type="match status" value="2"/>
</dbReference>
<evidence type="ECO:0000256" key="2">
    <source>
        <dbReference type="SAM" id="MobiDB-lite"/>
    </source>
</evidence>
<dbReference type="GO" id="GO:0043565">
    <property type="term" value="F:sequence-specific DNA binding"/>
    <property type="evidence" value="ECO:0007669"/>
    <property type="project" value="InterPro"/>
</dbReference>
<dbReference type="InterPro" id="IPR055247">
    <property type="entry name" value="InsJ-like_HTH"/>
</dbReference>
<dbReference type="SUPFAM" id="SSF48295">
    <property type="entry name" value="TrpR-like"/>
    <property type="match status" value="1"/>
</dbReference>
<keyword evidence="5" id="KW-1185">Reference proteome</keyword>
<comment type="similarity">
    <text evidence="1">Belongs to the IS150/IS1296 orfA family.</text>
</comment>
<dbReference type="GO" id="GO:0006313">
    <property type="term" value="P:DNA transposition"/>
    <property type="evidence" value="ECO:0007669"/>
    <property type="project" value="InterPro"/>
</dbReference>
<feature type="region of interest" description="Disordered" evidence="2">
    <location>
        <begin position="110"/>
        <end position="142"/>
    </location>
</feature>
<dbReference type="InterPro" id="IPR002514">
    <property type="entry name" value="Transposase_8"/>
</dbReference>
<reference evidence="4 5" key="1">
    <citation type="submission" date="2020-04" db="EMBL/GenBank/DDBJ databases">
        <title>Flammeovirgaceae bacterium KN852 isolated from deep sea.</title>
        <authorList>
            <person name="Zhang D.-C."/>
        </authorList>
    </citation>
    <scope>NUCLEOTIDE SEQUENCE [LARGE SCALE GENOMIC DNA]</scope>
    <source>
        <strain evidence="4 5">KN852</strain>
    </source>
</reference>
<dbReference type="AlphaFoldDB" id="A0A848J907"/>
<dbReference type="Pfam" id="PF13518">
    <property type="entry name" value="HTH_28"/>
    <property type="match status" value="1"/>
</dbReference>
<protein>
    <submittedName>
        <fullName evidence="4">Helix-turn-helix domain-containing protein</fullName>
    </submittedName>
</protein>
<evidence type="ECO:0000259" key="3">
    <source>
        <dbReference type="Pfam" id="PF13518"/>
    </source>
</evidence>
<dbReference type="PANTHER" id="PTHR33795">
    <property type="entry name" value="INSERTION ELEMENT IS150 PROTEIN INSJ"/>
    <property type="match status" value="1"/>
</dbReference>
<dbReference type="PANTHER" id="PTHR33795:SF1">
    <property type="entry name" value="INSERTION ELEMENT IS150 PROTEIN INSJ"/>
    <property type="match status" value="1"/>
</dbReference>
<proteinExistence type="inferred from homology"/>
<dbReference type="InterPro" id="IPR036388">
    <property type="entry name" value="WH-like_DNA-bd_sf"/>
</dbReference>
<feature type="domain" description="Insertion element IS150 protein InsJ-like helix-turn-helix" evidence="3">
    <location>
        <begin position="70"/>
        <end position="121"/>
    </location>
</feature>
<organism evidence="4 5">
    <name type="scientific">Marinigracilibium pacificum</name>
    <dbReference type="NCBI Taxonomy" id="2729599"/>
    <lineage>
        <taxon>Bacteria</taxon>
        <taxon>Pseudomonadati</taxon>
        <taxon>Bacteroidota</taxon>
        <taxon>Cytophagia</taxon>
        <taxon>Cytophagales</taxon>
        <taxon>Flammeovirgaceae</taxon>
        <taxon>Marinigracilibium</taxon>
    </lineage>
</organism>
<evidence type="ECO:0000313" key="4">
    <source>
        <dbReference type="EMBL" id="NMM50914.1"/>
    </source>
</evidence>
<accession>A0A848J907</accession>
<dbReference type="InterPro" id="IPR052057">
    <property type="entry name" value="IS150/IS1296_orfA-like"/>
</dbReference>
<name>A0A848J907_9BACT</name>
<sequence>MFKRKKYNYEFRLSCVRSVLEENRSVNAVADEYGIENSNLRLWVRFFQQYGKSGLKPRKRQSYDALFKFEVIESIEKDYLSLSEACVKFNIPSESIIINWQRAYKAKGLSGLKPQSKGRPKQMNKPIKRKKRKSDKPLTREEQLEQEVEYLRAENELLKKLQALVQKDKKQKP</sequence>
<dbReference type="Proteomes" id="UP000559010">
    <property type="component" value="Unassembled WGS sequence"/>
</dbReference>
<dbReference type="RefSeq" id="WP_169685277.1">
    <property type="nucleotide sequence ID" value="NZ_JABBNU010000027.1"/>
</dbReference>
<feature type="compositionally biased region" description="Basic residues" evidence="2">
    <location>
        <begin position="116"/>
        <end position="134"/>
    </location>
</feature>
<dbReference type="InterPro" id="IPR010921">
    <property type="entry name" value="Trp_repressor/repl_initiator"/>
</dbReference>
<evidence type="ECO:0000313" key="5">
    <source>
        <dbReference type="Proteomes" id="UP000559010"/>
    </source>
</evidence>
<dbReference type="EMBL" id="JABBNU010000027">
    <property type="protein sequence ID" value="NMM50914.1"/>
    <property type="molecule type" value="Genomic_DNA"/>
</dbReference>
<evidence type="ECO:0000256" key="1">
    <source>
        <dbReference type="ARBA" id="ARBA00038232"/>
    </source>
</evidence>
<dbReference type="Pfam" id="PF01527">
    <property type="entry name" value="HTH_Tnp_1"/>
    <property type="match status" value="1"/>
</dbReference>
<comment type="caution">
    <text evidence="4">The sequence shown here is derived from an EMBL/GenBank/DDBJ whole genome shotgun (WGS) entry which is preliminary data.</text>
</comment>